<accession>A0A4Y3HR58</accession>
<dbReference type="AlphaFoldDB" id="A0A4Y3HR58"/>
<dbReference type="Gene3D" id="1.10.10.10">
    <property type="entry name" value="Winged helix-like DNA-binding domain superfamily/Winged helix DNA-binding domain"/>
    <property type="match status" value="1"/>
</dbReference>
<evidence type="ECO:0000259" key="2">
    <source>
        <dbReference type="Pfam" id="PF11740"/>
    </source>
</evidence>
<dbReference type="EMBL" id="BJLF01000001">
    <property type="protein sequence ID" value="GEA49270.1"/>
    <property type="molecule type" value="Genomic_DNA"/>
</dbReference>
<evidence type="ECO:0000313" key="4">
    <source>
        <dbReference type="Proteomes" id="UP000318717"/>
    </source>
</evidence>
<sequence length="220" mass="25693">MNESEAKCNAIEDFCERYLEEKQTYPTVREIQAGVEGVNSTSTCHKYFKAWREQREFKAVERVRMIPISDTVAQAIQENIDLIVSERVGIYESMRQEHSRHIDSLTADLKDAEDRAVALQKTVETAFEEKAELEIRLRLAMEKDNSEHVNLKQQLLELNQQLSKERDEFYTLKIHSAVTDVELKNLREKQAEQKDLILLQKDEIEQLKAELGKRKNRVDA</sequence>
<dbReference type="OrthoDB" id="5829307at2"/>
<proteinExistence type="predicted"/>
<keyword evidence="4" id="KW-1185">Reference proteome</keyword>
<reference evidence="3 4" key="1">
    <citation type="submission" date="2019-06" db="EMBL/GenBank/DDBJ databases">
        <title>Whole genome shotgun sequence of Vibrio inusitatus NBRC 102082.</title>
        <authorList>
            <person name="Hosoyama A."/>
            <person name="Uohara A."/>
            <person name="Ohji S."/>
            <person name="Ichikawa N."/>
        </authorList>
    </citation>
    <scope>NUCLEOTIDE SEQUENCE [LARGE SCALE GENOMIC DNA]</scope>
    <source>
        <strain evidence="3 4">NBRC 102082</strain>
    </source>
</reference>
<name>A0A4Y3HR58_9VIBR</name>
<evidence type="ECO:0000313" key="3">
    <source>
        <dbReference type="EMBL" id="GEA49270.1"/>
    </source>
</evidence>
<feature type="coiled-coil region" evidence="1">
    <location>
        <begin position="95"/>
        <end position="210"/>
    </location>
</feature>
<protein>
    <recommendedName>
        <fullName evidence="2">KfrA N-terminal DNA-binding domain-containing protein</fullName>
    </recommendedName>
</protein>
<dbReference type="Pfam" id="PF11740">
    <property type="entry name" value="KfrA_N"/>
    <property type="match status" value="1"/>
</dbReference>
<evidence type="ECO:0000256" key="1">
    <source>
        <dbReference type="SAM" id="Coils"/>
    </source>
</evidence>
<gene>
    <name evidence="3" type="ORF">VIN01S_00740</name>
</gene>
<dbReference type="Proteomes" id="UP000318717">
    <property type="component" value="Unassembled WGS sequence"/>
</dbReference>
<feature type="domain" description="KfrA N-terminal DNA-binding" evidence="2">
    <location>
        <begin position="14"/>
        <end position="121"/>
    </location>
</feature>
<dbReference type="InterPro" id="IPR036388">
    <property type="entry name" value="WH-like_DNA-bd_sf"/>
</dbReference>
<comment type="caution">
    <text evidence="3">The sequence shown here is derived from an EMBL/GenBank/DDBJ whole genome shotgun (WGS) entry which is preliminary data.</text>
</comment>
<dbReference type="InterPro" id="IPR021104">
    <property type="entry name" value="KfrA_DNA-bd_N"/>
</dbReference>
<organism evidence="3 4">
    <name type="scientific">Vibrio inusitatus NBRC 102082</name>
    <dbReference type="NCBI Taxonomy" id="1219070"/>
    <lineage>
        <taxon>Bacteria</taxon>
        <taxon>Pseudomonadati</taxon>
        <taxon>Pseudomonadota</taxon>
        <taxon>Gammaproteobacteria</taxon>
        <taxon>Vibrionales</taxon>
        <taxon>Vibrionaceae</taxon>
        <taxon>Vibrio</taxon>
    </lineage>
</organism>
<keyword evidence="1" id="KW-0175">Coiled coil</keyword>
<dbReference type="RefSeq" id="WP_141343645.1">
    <property type="nucleotide sequence ID" value="NZ_BJLF01000001.1"/>
</dbReference>